<proteinExistence type="predicted"/>
<name>A0ABT2IBH5_9FLAO</name>
<evidence type="ECO:0000313" key="1">
    <source>
        <dbReference type="EMBL" id="MCT2405984.1"/>
    </source>
</evidence>
<reference evidence="1" key="1">
    <citation type="submission" date="2022-08" db="EMBL/GenBank/DDBJ databases">
        <title>Chryseobacterium antibioticum,isolated from the rhizosphere soil of Pyrola in Tibet.</title>
        <authorList>
            <person name="Kan Y."/>
        </authorList>
    </citation>
    <scope>NUCLEOTIDE SEQUENCE</scope>
    <source>
        <strain evidence="1">Pc2-12</strain>
    </source>
</reference>
<keyword evidence="2" id="KW-1185">Reference proteome</keyword>
<evidence type="ECO:0000313" key="2">
    <source>
        <dbReference type="Proteomes" id="UP001142057"/>
    </source>
</evidence>
<dbReference type="Pfam" id="PF14091">
    <property type="entry name" value="DUF4269"/>
    <property type="match status" value="1"/>
</dbReference>
<dbReference type="Proteomes" id="UP001142057">
    <property type="component" value="Unassembled WGS sequence"/>
</dbReference>
<sequence length="180" mass="21248">MKFFQMIDFTNLNYLKSGNKKQKRAYEVLEKYKVFEKLKAYSPVLAGTIPIEIDIENSDLDIICEIDLQFEEEFLDDIRSSRLIPTDAEVKVENMMINGEKSMVVNFMLEEFQVEIFGQDKPSLEQNAYRHMLAEYRILQEQGEEFKHKIIELKKQGIKTEPAFGLLMELENPYEDLLKF</sequence>
<organism evidence="1 2">
    <name type="scientific">Chryseobacterium pyrolae</name>
    <dbReference type="NCBI Taxonomy" id="2987481"/>
    <lineage>
        <taxon>Bacteria</taxon>
        <taxon>Pseudomonadati</taxon>
        <taxon>Bacteroidota</taxon>
        <taxon>Flavobacteriia</taxon>
        <taxon>Flavobacteriales</taxon>
        <taxon>Weeksellaceae</taxon>
        <taxon>Chryseobacterium group</taxon>
        <taxon>Chryseobacterium</taxon>
    </lineage>
</organism>
<dbReference type="EMBL" id="JANZQH010000001">
    <property type="protein sequence ID" value="MCT2405984.1"/>
    <property type="molecule type" value="Genomic_DNA"/>
</dbReference>
<accession>A0ABT2IBH5</accession>
<gene>
    <name evidence="1" type="ORF">NZD88_00270</name>
</gene>
<dbReference type="RefSeq" id="WP_259826529.1">
    <property type="nucleotide sequence ID" value="NZ_JANZQH010000001.1"/>
</dbReference>
<comment type="caution">
    <text evidence="1">The sequence shown here is derived from an EMBL/GenBank/DDBJ whole genome shotgun (WGS) entry which is preliminary data.</text>
</comment>
<dbReference type="InterPro" id="IPR025365">
    <property type="entry name" value="DUF4269"/>
</dbReference>
<protein>
    <submittedName>
        <fullName evidence="1">DUF4269 domain-containing protein</fullName>
    </submittedName>
</protein>